<proteinExistence type="inferred from homology"/>
<feature type="domain" description="DUF7059" evidence="6">
    <location>
        <begin position="6"/>
        <end position="88"/>
    </location>
</feature>
<dbReference type="InterPro" id="IPR007848">
    <property type="entry name" value="Small_mtfrase_dom"/>
</dbReference>
<dbReference type="PANTHER" id="PTHR45875">
    <property type="entry name" value="METHYLTRANSFERASE N6AMT1"/>
    <property type="match status" value="1"/>
</dbReference>
<dbReference type="InterPro" id="IPR002052">
    <property type="entry name" value="DNA_methylase_N6_adenine_CS"/>
</dbReference>
<evidence type="ECO:0000256" key="3">
    <source>
        <dbReference type="ARBA" id="ARBA00022679"/>
    </source>
</evidence>
<dbReference type="GO" id="GO:0008276">
    <property type="term" value="F:protein methyltransferase activity"/>
    <property type="evidence" value="ECO:0007669"/>
    <property type="project" value="TreeGrafter"/>
</dbReference>
<keyword evidence="4" id="KW-0949">S-adenosyl-L-methionine</keyword>
<evidence type="ECO:0000259" key="5">
    <source>
        <dbReference type="Pfam" id="PF05175"/>
    </source>
</evidence>
<dbReference type="Pfam" id="PF25004">
    <property type="entry name" value="DUF7782"/>
    <property type="match status" value="1"/>
</dbReference>
<name>A0A3N6WT90_9ACTN</name>
<dbReference type="InterPro" id="IPR052190">
    <property type="entry name" value="Euk-Arch_PrmC-MTase"/>
</dbReference>
<dbReference type="GO" id="GO:0035657">
    <property type="term" value="C:eRF1 methyltransferase complex"/>
    <property type="evidence" value="ECO:0007669"/>
    <property type="project" value="TreeGrafter"/>
</dbReference>
<dbReference type="SUPFAM" id="SSF53335">
    <property type="entry name" value="S-adenosyl-L-methionine-dependent methyltransferases"/>
    <property type="match status" value="1"/>
</dbReference>
<dbReference type="GO" id="GO:0008170">
    <property type="term" value="F:N-methyltransferase activity"/>
    <property type="evidence" value="ECO:0007669"/>
    <property type="project" value="UniProtKB-ARBA"/>
</dbReference>
<comment type="caution">
    <text evidence="8">The sequence shown here is derived from an EMBL/GenBank/DDBJ whole genome shotgun (WGS) entry which is preliminary data.</text>
</comment>
<keyword evidence="9" id="KW-1185">Reference proteome</keyword>
<evidence type="ECO:0000256" key="1">
    <source>
        <dbReference type="ARBA" id="ARBA00006149"/>
    </source>
</evidence>
<dbReference type="InterPro" id="IPR056684">
    <property type="entry name" value="DUF7782"/>
</dbReference>
<dbReference type="GO" id="GO:0008757">
    <property type="term" value="F:S-adenosylmethionine-dependent methyltransferase activity"/>
    <property type="evidence" value="ECO:0007669"/>
    <property type="project" value="TreeGrafter"/>
</dbReference>
<evidence type="ECO:0000256" key="4">
    <source>
        <dbReference type="ARBA" id="ARBA00022691"/>
    </source>
</evidence>
<dbReference type="InterPro" id="IPR029063">
    <property type="entry name" value="SAM-dependent_MTases_sf"/>
</dbReference>
<comment type="similarity">
    <text evidence="1">Belongs to the eukaryotic/archaeal PrmC-related family.</text>
</comment>
<protein>
    <submittedName>
        <fullName evidence="8">Methyltransferase domain-containing protein</fullName>
    </submittedName>
</protein>
<dbReference type="Proteomes" id="UP000275225">
    <property type="component" value="Unassembled WGS sequence"/>
</dbReference>
<dbReference type="OrthoDB" id="129465at2"/>
<accession>A0A3N6WT90</accession>
<feature type="domain" description="DUF7782" evidence="7">
    <location>
        <begin position="369"/>
        <end position="477"/>
    </location>
</feature>
<evidence type="ECO:0000313" key="8">
    <source>
        <dbReference type="EMBL" id="RQN08232.1"/>
    </source>
</evidence>
<dbReference type="Pfam" id="PF23186">
    <property type="entry name" value="DUF7059"/>
    <property type="match status" value="1"/>
</dbReference>
<evidence type="ECO:0000313" key="9">
    <source>
        <dbReference type="Proteomes" id="UP000275225"/>
    </source>
</evidence>
<dbReference type="Gene3D" id="3.40.50.150">
    <property type="entry name" value="Vaccinia Virus protein VP39"/>
    <property type="match status" value="1"/>
</dbReference>
<dbReference type="GO" id="GO:0003676">
    <property type="term" value="F:nucleic acid binding"/>
    <property type="evidence" value="ECO:0007669"/>
    <property type="project" value="InterPro"/>
</dbReference>
<dbReference type="AlphaFoldDB" id="A0A3N6WT90"/>
<feature type="domain" description="Methyltransferase small" evidence="5">
    <location>
        <begin position="130"/>
        <end position="258"/>
    </location>
</feature>
<dbReference type="Pfam" id="PF05175">
    <property type="entry name" value="MTS"/>
    <property type="match status" value="1"/>
</dbReference>
<dbReference type="GO" id="GO:0032259">
    <property type="term" value="P:methylation"/>
    <property type="evidence" value="ECO:0007669"/>
    <property type="project" value="UniProtKB-KW"/>
</dbReference>
<dbReference type="EMBL" id="RQJX01000008">
    <property type="protein sequence ID" value="RQN08232.1"/>
    <property type="molecule type" value="Genomic_DNA"/>
</dbReference>
<keyword evidence="2 8" id="KW-0489">Methyltransferase</keyword>
<dbReference type="CDD" id="cd02440">
    <property type="entry name" value="AdoMet_MTases"/>
    <property type="match status" value="1"/>
</dbReference>
<sequence length="477" mass="51960">MRERLTGFTVDAVHGVLGDDAWYALARNETVPARRATSDGSRLSTLIRLFQLQIPVPASAVYAVFGDLDDPLIAAGVLVREGDDVRAAVDIRPYGDEGHDWWVVADLTPGLDGRASAMDPSYVLGISEASSSLAQLTVRADVGRVLDLGTGCGVQALHLSTHARQVVATDVNPRALQMAQFTARLNGRDFDVREGSLYEPVAGEQFDLIATNPPFVVSPPDGARLVYRETEFPADDVVRRVVAGAADHLAPGGWCQVLAAWVHRAGEPWQERLASWIEPTGLDAWVVQREAADLATYAEMWLADAGLRGAPDYAERYDRWLSWFDEQRIEAMGFGWISLRKAERASPVVRIEEWTGEVGQPMGAAVLDWGRRVDALAETDDVLNRRWRLAPDARQVTHGPVGATDPATITVHLDRGPRRVAQVDTVEAGLLGTSDGDLTPGQILDALATLLGQDREQLRATYAPVVRELVADGFLVP</sequence>
<dbReference type="InterPro" id="IPR055487">
    <property type="entry name" value="DUF7059"/>
</dbReference>
<organism evidence="8 9">
    <name type="scientific">Aeromicrobium camelliae</name>
    <dbReference type="NCBI Taxonomy" id="1538144"/>
    <lineage>
        <taxon>Bacteria</taxon>
        <taxon>Bacillati</taxon>
        <taxon>Actinomycetota</taxon>
        <taxon>Actinomycetes</taxon>
        <taxon>Propionibacteriales</taxon>
        <taxon>Nocardioidaceae</taxon>
        <taxon>Aeromicrobium</taxon>
    </lineage>
</organism>
<gene>
    <name evidence="8" type="ORF">EHW97_07605</name>
</gene>
<dbReference type="PROSITE" id="PS00092">
    <property type="entry name" value="N6_MTASE"/>
    <property type="match status" value="1"/>
</dbReference>
<keyword evidence="3 8" id="KW-0808">Transferase</keyword>
<evidence type="ECO:0000256" key="2">
    <source>
        <dbReference type="ARBA" id="ARBA00022603"/>
    </source>
</evidence>
<dbReference type="PANTHER" id="PTHR45875:SF1">
    <property type="entry name" value="METHYLTRANSFERASE N6AMT1"/>
    <property type="match status" value="1"/>
</dbReference>
<evidence type="ECO:0000259" key="6">
    <source>
        <dbReference type="Pfam" id="PF23186"/>
    </source>
</evidence>
<evidence type="ECO:0000259" key="7">
    <source>
        <dbReference type="Pfam" id="PF25004"/>
    </source>
</evidence>
<reference evidence="8 9" key="1">
    <citation type="submission" date="2018-11" db="EMBL/GenBank/DDBJ databases">
        <authorList>
            <person name="Li F."/>
        </authorList>
    </citation>
    <scope>NUCLEOTIDE SEQUENCE [LARGE SCALE GENOMIC DNA]</scope>
    <source>
        <strain evidence="8 9">YS17T</strain>
    </source>
</reference>